<name>A0A9Q0KNK9_9MAGN</name>
<sequence length="194" mass="21994">MLWVQLPSSSIVVQLEGEATTRAIRLAGFVNVPLYVVHVMSIDAMEEIAKAQKSVLPIIEVPWECTFFAQTPAEGDGKEKELKDLNIIQRLELEDLNVIKSFPCQEKTHFSGWVADTTWINVEFLDTGNTLMIQALNSQKIQDIHKNSNLQEGGKQKVYEVTHDGKVLENSKMLSEYAIKSGDTLKFKLKHHLW</sequence>
<organism evidence="2 3">
    <name type="scientific">Protea cynaroides</name>
    <dbReference type="NCBI Taxonomy" id="273540"/>
    <lineage>
        <taxon>Eukaryota</taxon>
        <taxon>Viridiplantae</taxon>
        <taxon>Streptophyta</taxon>
        <taxon>Embryophyta</taxon>
        <taxon>Tracheophyta</taxon>
        <taxon>Spermatophyta</taxon>
        <taxon>Magnoliopsida</taxon>
        <taxon>Proteales</taxon>
        <taxon>Proteaceae</taxon>
        <taxon>Protea</taxon>
    </lineage>
</organism>
<dbReference type="Gene3D" id="3.10.20.90">
    <property type="entry name" value="Phosphatidylinositol 3-kinase Catalytic Subunit, Chain A, domain 1"/>
    <property type="match status" value="1"/>
</dbReference>
<accession>A0A9Q0KNK9</accession>
<dbReference type="Gene3D" id="3.20.20.140">
    <property type="entry name" value="Metal-dependent hydrolases"/>
    <property type="match status" value="1"/>
</dbReference>
<evidence type="ECO:0000259" key="1">
    <source>
        <dbReference type="PROSITE" id="PS50053"/>
    </source>
</evidence>
<dbReference type="SUPFAM" id="SSF51556">
    <property type="entry name" value="Metallo-dependent hydrolases"/>
    <property type="match status" value="1"/>
</dbReference>
<keyword evidence="3" id="KW-1185">Reference proteome</keyword>
<dbReference type="AlphaFoldDB" id="A0A9Q0KNK9"/>
<dbReference type="OrthoDB" id="10258955at2759"/>
<reference evidence="2" key="1">
    <citation type="journal article" date="2023" name="Plant J.">
        <title>The genome of the king protea, Protea cynaroides.</title>
        <authorList>
            <person name="Chang J."/>
            <person name="Duong T.A."/>
            <person name="Schoeman C."/>
            <person name="Ma X."/>
            <person name="Roodt D."/>
            <person name="Barker N."/>
            <person name="Li Z."/>
            <person name="Van de Peer Y."/>
            <person name="Mizrachi E."/>
        </authorList>
    </citation>
    <scope>NUCLEOTIDE SEQUENCE</scope>
    <source>
        <tissue evidence="2">Young leaves</tissue>
    </source>
</reference>
<dbReference type="InterPro" id="IPR032466">
    <property type="entry name" value="Metal_Hydrolase"/>
</dbReference>
<dbReference type="InterPro" id="IPR029071">
    <property type="entry name" value="Ubiquitin-like_domsf"/>
</dbReference>
<evidence type="ECO:0000313" key="3">
    <source>
        <dbReference type="Proteomes" id="UP001141806"/>
    </source>
</evidence>
<dbReference type="Proteomes" id="UP001141806">
    <property type="component" value="Unassembled WGS sequence"/>
</dbReference>
<dbReference type="EMBL" id="JAMYWD010000004">
    <property type="protein sequence ID" value="KAJ4973805.1"/>
    <property type="molecule type" value="Genomic_DNA"/>
</dbReference>
<feature type="domain" description="Ubiquitin-like" evidence="1">
    <location>
        <begin position="120"/>
        <end position="190"/>
    </location>
</feature>
<proteinExistence type="predicted"/>
<comment type="caution">
    <text evidence="2">The sequence shown here is derived from an EMBL/GenBank/DDBJ whole genome shotgun (WGS) entry which is preliminary data.</text>
</comment>
<evidence type="ECO:0000313" key="2">
    <source>
        <dbReference type="EMBL" id="KAJ4973805.1"/>
    </source>
</evidence>
<dbReference type="InterPro" id="IPR000626">
    <property type="entry name" value="Ubiquitin-like_dom"/>
</dbReference>
<dbReference type="PROSITE" id="PS50053">
    <property type="entry name" value="UBIQUITIN_2"/>
    <property type="match status" value="1"/>
</dbReference>
<gene>
    <name evidence="2" type="ORF">NE237_006979</name>
</gene>
<protein>
    <recommendedName>
        <fullName evidence="1">Ubiquitin-like domain-containing protein</fullName>
    </recommendedName>
</protein>
<dbReference type="SUPFAM" id="SSF54236">
    <property type="entry name" value="Ubiquitin-like"/>
    <property type="match status" value="1"/>
</dbReference>